<protein>
    <submittedName>
        <fullName evidence="2">Helix-turn-helix domain protein</fullName>
    </submittedName>
</protein>
<accession>E6WYC8</accession>
<dbReference type="CDD" id="cd00093">
    <property type="entry name" value="HTH_XRE"/>
    <property type="match status" value="1"/>
</dbReference>
<gene>
    <name evidence="2" type="ordered locus">Nitsa_1187</name>
</gene>
<dbReference type="STRING" id="749222.Nitsa_1187"/>
<dbReference type="SMART" id="SM00530">
    <property type="entry name" value="HTH_XRE"/>
    <property type="match status" value="1"/>
</dbReference>
<reference evidence="3" key="2">
    <citation type="submission" date="2011-01" db="EMBL/GenBank/DDBJ databases">
        <title>The complete genome of Nitratifractor salsuginis DSM 16511.</title>
        <authorList>
            <consortium name="US DOE Joint Genome Institute (JGI-PGF)"/>
            <person name="Lucas S."/>
            <person name="Copeland A."/>
            <person name="Lapidus A."/>
            <person name="Bruce D."/>
            <person name="Goodwin L."/>
            <person name="Pitluck S."/>
            <person name="Kyrpides N."/>
            <person name="Mavromatis K."/>
            <person name="Ivanova N."/>
            <person name="Mikhailova N."/>
            <person name="Zeytun A."/>
            <person name="Detter J.C."/>
            <person name="Tapia R."/>
            <person name="Han C."/>
            <person name="Land M."/>
            <person name="Hauser L."/>
            <person name="Markowitz V."/>
            <person name="Cheng J.-F."/>
            <person name="Hugenholtz P."/>
            <person name="Woyke T."/>
            <person name="Wu D."/>
            <person name="Tindall B."/>
            <person name="Schuetze A."/>
            <person name="Brambilla E."/>
            <person name="Klenk H.-P."/>
            <person name="Eisen J.A."/>
        </authorList>
    </citation>
    <scope>NUCLEOTIDE SEQUENCE [LARGE SCALE GENOMIC DNA]</scope>
    <source>
        <strain evidence="3">DSM 16511 / JCM 12458 / E9I37-1</strain>
    </source>
</reference>
<evidence type="ECO:0000259" key="1">
    <source>
        <dbReference type="PROSITE" id="PS50943"/>
    </source>
</evidence>
<evidence type="ECO:0000313" key="3">
    <source>
        <dbReference type="Proteomes" id="UP000008633"/>
    </source>
</evidence>
<dbReference type="GO" id="GO:0003677">
    <property type="term" value="F:DNA binding"/>
    <property type="evidence" value="ECO:0007669"/>
    <property type="project" value="InterPro"/>
</dbReference>
<dbReference type="InterPro" id="IPR001387">
    <property type="entry name" value="Cro/C1-type_HTH"/>
</dbReference>
<dbReference type="Proteomes" id="UP000008633">
    <property type="component" value="Chromosome"/>
</dbReference>
<dbReference type="eggNOG" id="COG3093">
    <property type="taxonomic scope" value="Bacteria"/>
</dbReference>
<dbReference type="AlphaFoldDB" id="E6WYC8"/>
<dbReference type="HOGENOM" id="CLU_191405_1_1_7"/>
<reference evidence="2 3" key="1">
    <citation type="journal article" date="2011" name="Stand. Genomic Sci.">
        <title>Complete genome sequence of Nitratifractor salsuginis type strain (E9I37-1).</title>
        <authorList>
            <person name="Anderson I."/>
            <person name="Sikorski J."/>
            <person name="Zeytun A."/>
            <person name="Nolan M."/>
            <person name="Lapidus A."/>
            <person name="Lucas S."/>
            <person name="Hammon N."/>
            <person name="Deshpande S."/>
            <person name="Cheng J.F."/>
            <person name="Tapia R."/>
            <person name="Han C."/>
            <person name="Goodwin L."/>
            <person name="Pitluck S."/>
            <person name="Liolios K."/>
            <person name="Pagani I."/>
            <person name="Ivanova N."/>
            <person name="Huntemann M."/>
            <person name="Mavromatis K."/>
            <person name="Ovchinikova G."/>
            <person name="Pati A."/>
            <person name="Chen A."/>
            <person name="Palaniappan K."/>
            <person name="Land M."/>
            <person name="Hauser L."/>
            <person name="Brambilla E.M."/>
            <person name="Ngatchou-Djao O.D."/>
            <person name="Rohde M."/>
            <person name="Tindall B.J."/>
            <person name="Goker M."/>
            <person name="Detter J.C."/>
            <person name="Woyke T."/>
            <person name="Bristow J."/>
            <person name="Eisen J.A."/>
            <person name="Markowitz V."/>
            <person name="Hugenholtz P."/>
            <person name="Klenk H.P."/>
            <person name="Kyrpides N.C."/>
        </authorList>
    </citation>
    <scope>NUCLEOTIDE SEQUENCE [LARGE SCALE GENOMIC DNA]</scope>
    <source>
        <strain evidence="3">DSM 16511 / JCM 12458 / E9I37-1</strain>
    </source>
</reference>
<dbReference type="PROSITE" id="PS50943">
    <property type="entry name" value="HTH_CROC1"/>
    <property type="match status" value="1"/>
</dbReference>
<dbReference type="RefSeq" id="WP_013554131.1">
    <property type="nucleotide sequence ID" value="NC_014935.1"/>
</dbReference>
<dbReference type="Pfam" id="PF01381">
    <property type="entry name" value="HTH_3"/>
    <property type="match status" value="1"/>
</dbReference>
<dbReference type="InterPro" id="IPR010982">
    <property type="entry name" value="Lambda_DNA-bd_dom_sf"/>
</dbReference>
<proteinExistence type="predicted"/>
<dbReference type="SUPFAM" id="SSF47413">
    <property type="entry name" value="lambda repressor-like DNA-binding domains"/>
    <property type="match status" value="1"/>
</dbReference>
<dbReference type="Gene3D" id="1.10.260.40">
    <property type="entry name" value="lambda repressor-like DNA-binding domains"/>
    <property type="match status" value="1"/>
</dbReference>
<sequence>MNDYNLKEEIKSLGMTQKEFAANIGVAENTVSQWVRGVIDTPRWVPRMIELLHKEKKYEQAKKAFCNK</sequence>
<name>E6WYC8_NITSE</name>
<evidence type="ECO:0000313" key="2">
    <source>
        <dbReference type="EMBL" id="ADV46440.1"/>
    </source>
</evidence>
<feature type="domain" description="HTH cro/C1-type" evidence="1">
    <location>
        <begin position="6"/>
        <end position="37"/>
    </location>
</feature>
<dbReference type="OrthoDB" id="5325594at2"/>
<dbReference type="EMBL" id="CP002452">
    <property type="protein sequence ID" value="ADV46440.1"/>
    <property type="molecule type" value="Genomic_DNA"/>
</dbReference>
<dbReference type="KEGG" id="nsa:Nitsa_1187"/>
<keyword evidence="3" id="KW-1185">Reference proteome</keyword>
<organism evidence="2 3">
    <name type="scientific">Nitratifractor salsuginis (strain DSM 16511 / JCM 12458 / E9I37-1)</name>
    <dbReference type="NCBI Taxonomy" id="749222"/>
    <lineage>
        <taxon>Bacteria</taxon>
        <taxon>Pseudomonadati</taxon>
        <taxon>Campylobacterota</taxon>
        <taxon>Epsilonproteobacteria</taxon>
        <taxon>Campylobacterales</taxon>
        <taxon>Sulfurovaceae</taxon>
        <taxon>Nitratifractor</taxon>
    </lineage>
</organism>